<evidence type="ECO:0000313" key="3">
    <source>
        <dbReference type="Proteomes" id="UP001642484"/>
    </source>
</evidence>
<gene>
    <name evidence="2" type="ORF">CCMP2556_LOCUS8190</name>
</gene>
<comment type="caution">
    <text evidence="2">The sequence shown here is derived from an EMBL/GenBank/DDBJ whole genome shotgun (WGS) entry which is preliminary data.</text>
</comment>
<accession>A0ABP0IUJ9</accession>
<feature type="domain" description="Protein kinase" evidence="1">
    <location>
        <begin position="1"/>
        <end position="134"/>
    </location>
</feature>
<dbReference type="Proteomes" id="UP001642484">
    <property type="component" value="Unassembled WGS sequence"/>
</dbReference>
<dbReference type="PROSITE" id="PS50011">
    <property type="entry name" value="PROTEIN_KINASE_DOM"/>
    <property type="match status" value="1"/>
</dbReference>
<reference evidence="2 3" key="1">
    <citation type="submission" date="2024-02" db="EMBL/GenBank/DDBJ databases">
        <authorList>
            <person name="Chen Y."/>
            <person name="Shah S."/>
            <person name="Dougan E. K."/>
            <person name="Thang M."/>
            <person name="Chan C."/>
        </authorList>
    </citation>
    <scope>NUCLEOTIDE SEQUENCE [LARGE SCALE GENOMIC DNA]</scope>
</reference>
<sequence length="134" mass="15230">LMDPSPTSFLKLADFGIAFEVLTHSVAGTPNYMPLEVWSGKLARDKYVDSYAAAAVLYEMVEGGLMVQDERRTPRPRPLLQRGTTWNHQGSFLRKLFEMLHDKPASMNSNWFGWKSLREAVNFMLVVDYSTGII</sequence>
<evidence type="ECO:0000259" key="1">
    <source>
        <dbReference type="PROSITE" id="PS50011"/>
    </source>
</evidence>
<proteinExistence type="predicted"/>
<name>A0ABP0IUJ9_9DINO</name>
<evidence type="ECO:0000313" key="2">
    <source>
        <dbReference type="EMBL" id="CAK9005763.1"/>
    </source>
</evidence>
<feature type="non-terminal residue" evidence="2">
    <location>
        <position position="134"/>
    </location>
</feature>
<dbReference type="InterPro" id="IPR000719">
    <property type="entry name" value="Prot_kinase_dom"/>
</dbReference>
<dbReference type="SUPFAM" id="SSF56112">
    <property type="entry name" value="Protein kinase-like (PK-like)"/>
    <property type="match status" value="1"/>
</dbReference>
<organism evidence="2 3">
    <name type="scientific">Durusdinium trenchii</name>
    <dbReference type="NCBI Taxonomy" id="1381693"/>
    <lineage>
        <taxon>Eukaryota</taxon>
        <taxon>Sar</taxon>
        <taxon>Alveolata</taxon>
        <taxon>Dinophyceae</taxon>
        <taxon>Suessiales</taxon>
        <taxon>Symbiodiniaceae</taxon>
        <taxon>Durusdinium</taxon>
    </lineage>
</organism>
<dbReference type="Gene3D" id="1.10.510.10">
    <property type="entry name" value="Transferase(Phosphotransferase) domain 1"/>
    <property type="match status" value="1"/>
</dbReference>
<feature type="non-terminal residue" evidence="2">
    <location>
        <position position="1"/>
    </location>
</feature>
<dbReference type="Pfam" id="PF00069">
    <property type="entry name" value="Pkinase"/>
    <property type="match status" value="1"/>
</dbReference>
<dbReference type="EMBL" id="CAXAMN010003688">
    <property type="protein sequence ID" value="CAK9005763.1"/>
    <property type="molecule type" value="Genomic_DNA"/>
</dbReference>
<protein>
    <recommendedName>
        <fullName evidence="1">Protein kinase domain-containing protein</fullName>
    </recommendedName>
</protein>
<dbReference type="InterPro" id="IPR011009">
    <property type="entry name" value="Kinase-like_dom_sf"/>
</dbReference>
<keyword evidence="3" id="KW-1185">Reference proteome</keyword>